<dbReference type="PANTHER" id="PTHR36423">
    <property type="entry name" value="AFR070WP"/>
    <property type="match status" value="1"/>
</dbReference>
<name>A0ABN9TRC0_9DINO</name>
<keyword evidence="3" id="KW-1185">Reference proteome</keyword>
<feature type="region of interest" description="Disordered" evidence="1">
    <location>
        <begin position="254"/>
        <end position="276"/>
    </location>
</feature>
<dbReference type="Proteomes" id="UP001189429">
    <property type="component" value="Unassembled WGS sequence"/>
</dbReference>
<accession>A0ABN9TRC0</accession>
<evidence type="ECO:0000313" key="2">
    <source>
        <dbReference type="EMBL" id="CAK0848701.1"/>
    </source>
</evidence>
<dbReference type="SUPFAM" id="SSF143410">
    <property type="entry name" value="DOPA-like"/>
    <property type="match status" value="1"/>
</dbReference>
<sequence>MLRRFPFQGASSGPSSKRIVVIYWWWEAQRNGRQMIAYSERMHAPARGCTSRAPLGSRLRRWADFAHRVFTCLAREPMAIGSVFLPIFAVLALADAHSHPMKNEENCTCEPGARAFESYHVHVLFYPDQSWDKQFMENTHGSKFARSLRKAFVDRFSVPECDETHIFNLTGLCAFVVDETGACGPANSAPFVVPNFVIYVPVDRYAEVVPWMMANRGDLDFLVHPNSCGFSCSPQDHLQWSVWGGNKWPVRFEPPAPSQTMNSRVAAGPQQEPILA</sequence>
<evidence type="ECO:0000313" key="3">
    <source>
        <dbReference type="Proteomes" id="UP001189429"/>
    </source>
</evidence>
<dbReference type="PANTHER" id="PTHR36423:SF2">
    <property type="entry name" value="AFR070WP"/>
    <property type="match status" value="1"/>
</dbReference>
<proteinExistence type="predicted"/>
<evidence type="ECO:0000256" key="1">
    <source>
        <dbReference type="SAM" id="MobiDB-lite"/>
    </source>
</evidence>
<comment type="caution">
    <text evidence="2">The sequence shown here is derived from an EMBL/GenBank/DDBJ whole genome shotgun (WGS) entry which is preliminary data.</text>
</comment>
<dbReference type="Gene3D" id="3.30.70.1240">
    <property type="entry name" value="DOPA-like domains"/>
    <property type="match status" value="1"/>
</dbReference>
<dbReference type="Pfam" id="PF08883">
    <property type="entry name" value="DOPA_dioxygen"/>
    <property type="match status" value="1"/>
</dbReference>
<protein>
    <recommendedName>
        <fullName evidence="4">DOPA 4,5-dioxygenase</fullName>
    </recommendedName>
</protein>
<dbReference type="EMBL" id="CAUYUJ010015002">
    <property type="protein sequence ID" value="CAK0848701.1"/>
    <property type="molecule type" value="Genomic_DNA"/>
</dbReference>
<evidence type="ECO:0008006" key="4">
    <source>
        <dbReference type="Google" id="ProtNLM"/>
    </source>
</evidence>
<gene>
    <name evidence="2" type="ORF">PCOR1329_LOCUS41590</name>
</gene>
<dbReference type="InterPro" id="IPR014980">
    <property type="entry name" value="DOPA_dioxygen"/>
</dbReference>
<reference evidence="2" key="1">
    <citation type="submission" date="2023-10" db="EMBL/GenBank/DDBJ databases">
        <authorList>
            <person name="Chen Y."/>
            <person name="Shah S."/>
            <person name="Dougan E. K."/>
            <person name="Thang M."/>
            <person name="Chan C."/>
        </authorList>
    </citation>
    <scope>NUCLEOTIDE SEQUENCE [LARGE SCALE GENOMIC DNA]</scope>
</reference>
<dbReference type="InterPro" id="IPR023389">
    <property type="entry name" value="DOPA-like_sf"/>
</dbReference>
<organism evidence="2 3">
    <name type="scientific">Prorocentrum cordatum</name>
    <dbReference type="NCBI Taxonomy" id="2364126"/>
    <lineage>
        <taxon>Eukaryota</taxon>
        <taxon>Sar</taxon>
        <taxon>Alveolata</taxon>
        <taxon>Dinophyceae</taxon>
        <taxon>Prorocentrales</taxon>
        <taxon>Prorocentraceae</taxon>
        <taxon>Prorocentrum</taxon>
    </lineage>
</organism>